<organism evidence="2 3">
    <name type="scientific">Marinobacterium rhizophilum</name>
    <dbReference type="NCBI Taxonomy" id="420402"/>
    <lineage>
        <taxon>Bacteria</taxon>
        <taxon>Pseudomonadati</taxon>
        <taxon>Pseudomonadota</taxon>
        <taxon>Gammaproteobacteria</taxon>
        <taxon>Oceanospirillales</taxon>
        <taxon>Oceanospirillaceae</taxon>
        <taxon>Marinobacterium</taxon>
    </lineage>
</organism>
<evidence type="ECO:0000313" key="2">
    <source>
        <dbReference type="EMBL" id="UTW11221.1"/>
    </source>
</evidence>
<feature type="signal peptide" evidence="1">
    <location>
        <begin position="1"/>
        <end position="21"/>
    </location>
</feature>
<dbReference type="SUPFAM" id="SSF53850">
    <property type="entry name" value="Periplasmic binding protein-like II"/>
    <property type="match status" value="1"/>
</dbReference>
<sequence length="421" mass="45863">MRKTKLIIALASSLACSIAAADTVFFSTQARPLEEAQGMREMVLKGFDEPVQFLPQEDGPFFARIEAEEQAGEGSLGLLGALHGDFPPIESALDSVNDLTPLLTEAGVSAGYSKLGKLGGQDQKYIPWMQATYIMAANKKALQYLPEGADINTLTYDQLLAWGQNIKQETGEAKLGFPAGPKGLIHRFLQGYLYPSYTNSVVTEFRSDKAKQMWASFKDIWAVSNPRSTAYSFMQEPLLSDEVWVAFDHTARLKDAFDKRPDDFVAFPAPAGPEGRGYMPVVAGLAIPANTPDRAASVRLINYLMQPETQIATLRATSFFPTVSVDFPDDLPHSVRISGAAVSTQANSEDAILSLLPIGLGDNSGLFSKIYQDTFQQIVLRNADIDGILDRQASQLERLMKEAGAPCWSPDLPSEGACPVK</sequence>
<dbReference type="Proteomes" id="UP001058461">
    <property type="component" value="Chromosome"/>
</dbReference>
<dbReference type="RefSeq" id="WP_255853259.1">
    <property type="nucleotide sequence ID" value="NZ_CP073347.1"/>
</dbReference>
<dbReference type="Pfam" id="PF13416">
    <property type="entry name" value="SBP_bac_8"/>
    <property type="match status" value="1"/>
</dbReference>
<protein>
    <submittedName>
        <fullName evidence="2">Carbohydrate ABC transporter substrate-binding protein</fullName>
    </submittedName>
</protein>
<accession>A0ABY5HFT7</accession>
<reference evidence="2" key="1">
    <citation type="submission" date="2021-04" db="EMBL/GenBank/DDBJ databases">
        <title>Oceanospirillales bacteria with DddD are important DMSP degraders in coastal seawater.</title>
        <authorList>
            <person name="Liu J."/>
        </authorList>
    </citation>
    <scope>NUCLEOTIDE SEQUENCE</scope>
    <source>
        <strain evidence="2">D13-1</strain>
    </source>
</reference>
<dbReference type="Gene3D" id="3.40.190.10">
    <property type="entry name" value="Periplasmic binding protein-like II"/>
    <property type="match status" value="1"/>
</dbReference>
<dbReference type="InterPro" id="IPR006059">
    <property type="entry name" value="SBP"/>
</dbReference>
<evidence type="ECO:0000256" key="1">
    <source>
        <dbReference type="SAM" id="SignalP"/>
    </source>
</evidence>
<proteinExistence type="predicted"/>
<dbReference type="PROSITE" id="PS51257">
    <property type="entry name" value="PROKAR_LIPOPROTEIN"/>
    <property type="match status" value="1"/>
</dbReference>
<feature type="chain" id="PRO_5045465035" evidence="1">
    <location>
        <begin position="22"/>
        <end position="421"/>
    </location>
</feature>
<keyword evidence="3" id="KW-1185">Reference proteome</keyword>
<gene>
    <name evidence="2" type="ORF">KDW95_18405</name>
</gene>
<keyword evidence="1" id="KW-0732">Signal</keyword>
<evidence type="ECO:0000313" key="3">
    <source>
        <dbReference type="Proteomes" id="UP001058461"/>
    </source>
</evidence>
<dbReference type="EMBL" id="CP073347">
    <property type="protein sequence ID" value="UTW11221.1"/>
    <property type="molecule type" value="Genomic_DNA"/>
</dbReference>
<name>A0ABY5HFT7_9GAMM</name>